<reference evidence="4" key="1">
    <citation type="journal article" date="2018" name="Nat. Microbiol.">
        <title>Leveraging single-cell genomics to expand the fungal tree of life.</title>
        <authorList>
            <person name="Ahrendt S.R."/>
            <person name="Quandt C.A."/>
            <person name="Ciobanu D."/>
            <person name="Clum A."/>
            <person name="Salamov A."/>
            <person name="Andreopoulos B."/>
            <person name="Cheng J.F."/>
            <person name="Woyke T."/>
            <person name="Pelin A."/>
            <person name="Henrissat B."/>
            <person name="Reynolds N.K."/>
            <person name="Benny G.L."/>
            <person name="Smith M.E."/>
            <person name="James T.Y."/>
            <person name="Grigoriev I.V."/>
        </authorList>
    </citation>
    <scope>NUCLEOTIDE SEQUENCE [LARGE SCALE GENOMIC DNA]</scope>
    <source>
        <strain evidence="4">RSA 468</strain>
    </source>
</reference>
<organism evidence="3 4">
    <name type="scientific">Dimargaris cristalligena</name>
    <dbReference type="NCBI Taxonomy" id="215637"/>
    <lineage>
        <taxon>Eukaryota</taxon>
        <taxon>Fungi</taxon>
        <taxon>Fungi incertae sedis</taxon>
        <taxon>Zoopagomycota</taxon>
        <taxon>Kickxellomycotina</taxon>
        <taxon>Dimargaritomycetes</taxon>
        <taxon>Dimargaritales</taxon>
        <taxon>Dimargaritaceae</taxon>
        <taxon>Dimargaris</taxon>
    </lineage>
</organism>
<proteinExistence type="predicted"/>
<evidence type="ECO:0000313" key="4">
    <source>
        <dbReference type="Proteomes" id="UP000268162"/>
    </source>
</evidence>
<keyword evidence="2" id="KW-0732">Signal</keyword>
<evidence type="ECO:0000256" key="1">
    <source>
        <dbReference type="SAM" id="MobiDB-lite"/>
    </source>
</evidence>
<evidence type="ECO:0000313" key="3">
    <source>
        <dbReference type="EMBL" id="RKP37059.1"/>
    </source>
</evidence>
<dbReference type="Proteomes" id="UP000268162">
    <property type="component" value="Unassembled WGS sequence"/>
</dbReference>
<protein>
    <submittedName>
        <fullName evidence="3">Uncharacterized protein</fullName>
    </submittedName>
</protein>
<dbReference type="AlphaFoldDB" id="A0A4V1J4X3"/>
<name>A0A4V1J4X3_9FUNG</name>
<feature type="chain" id="PRO_5020370460" evidence="2">
    <location>
        <begin position="27"/>
        <end position="115"/>
    </location>
</feature>
<feature type="signal peptide" evidence="2">
    <location>
        <begin position="1"/>
        <end position="26"/>
    </location>
</feature>
<gene>
    <name evidence="3" type="ORF">BJ085DRAFT_40316</name>
</gene>
<feature type="region of interest" description="Disordered" evidence="1">
    <location>
        <begin position="24"/>
        <end position="80"/>
    </location>
</feature>
<dbReference type="EMBL" id="ML002549">
    <property type="protein sequence ID" value="RKP37059.1"/>
    <property type="molecule type" value="Genomic_DNA"/>
</dbReference>
<keyword evidence="4" id="KW-1185">Reference proteome</keyword>
<sequence length="115" mass="11784">MHAKYYLAVVATLACLAADMVDNTHAAPTPAPAPAPQPRPILKKILGKKNEKSSTSKPTSKTTTRDAGGEPVLTADPGHLSARKEIATQMVIAGTGAAITSQFTPSAPVVPAEAV</sequence>
<feature type="compositionally biased region" description="Pro residues" evidence="1">
    <location>
        <begin position="29"/>
        <end position="39"/>
    </location>
</feature>
<evidence type="ECO:0000256" key="2">
    <source>
        <dbReference type="SAM" id="SignalP"/>
    </source>
</evidence>
<dbReference type="PROSITE" id="PS51257">
    <property type="entry name" value="PROKAR_LIPOPROTEIN"/>
    <property type="match status" value="1"/>
</dbReference>
<accession>A0A4V1J4X3</accession>